<dbReference type="Proteomes" id="UP000198982">
    <property type="component" value="Unassembled WGS sequence"/>
</dbReference>
<reference evidence="2" key="1">
    <citation type="submission" date="2016-10" db="EMBL/GenBank/DDBJ databases">
        <authorList>
            <person name="Varghese N."/>
            <person name="Submissions S."/>
        </authorList>
    </citation>
    <scope>NUCLEOTIDE SEQUENCE [LARGE SCALE GENOMIC DNA]</scope>
    <source>
        <strain evidence="2">DSM 9751</strain>
    </source>
</reference>
<gene>
    <name evidence="1" type="ORF">SAMN05216178_4827</name>
</gene>
<proteinExistence type="predicted"/>
<organism evidence="1 2">
    <name type="scientific">Pseudomonas saponiphila</name>
    <dbReference type="NCBI Taxonomy" id="556534"/>
    <lineage>
        <taxon>Bacteria</taxon>
        <taxon>Pseudomonadati</taxon>
        <taxon>Pseudomonadota</taxon>
        <taxon>Gammaproteobacteria</taxon>
        <taxon>Pseudomonadales</taxon>
        <taxon>Pseudomonadaceae</taxon>
        <taxon>Pseudomonas</taxon>
    </lineage>
</organism>
<name>A0A1H4VB84_9PSED</name>
<keyword evidence="2" id="KW-1185">Reference proteome</keyword>
<dbReference type="AlphaFoldDB" id="A0A1H4VB84"/>
<dbReference type="EMBL" id="FNTJ01000002">
    <property type="protein sequence ID" value="SEC77664.1"/>
    <property type="molecule type" value="Genomic_DNA"/>
</dbReference>
<accession>A0A1H4VB84</accession>
<evidence type="ECO:0000313" key="2">
    <source>
        <dbReference type="Proteomes" id="UP000198982"/>
    </source>
</evidence>
<protein>
    <submittedName>
        <fullName evidence="1">Uncharacterized protein</fullName>
    </submittedName>
</protein>
<evidence type="ECO:0000313" key="1">
    <source>
        <dbReference type="EMBL" id="SEC77664.1"/>
    </source>
</evidence>
<sequence length="47" mass="5595">MRELERSIAEKFVHRPPYKVIPSEHLQLCAGEKRRNYSDARGERLMP</sequence>